<sequence length="176" mass="19173">MKVSAAFALALMFPSYAYALDSASYSKTLDVFMGGTTIEDYIAHYSDRILSNLQGKWVGMTGIGSSDFDSVFPKACGLNPYFISGVGPLGFDMVRGKDGSNQVHSHYSLMTGNTFVQTTPQEDIVKYLGIDAKTEFDKRIANSNQNGIATIIKPEEDIVVIQRNYGVPAVFVKCPS</sequence>
<dbReference type="RefSeq" id="WP_027028965.1">
    <property type="nucleotide sequence ID" value="NZ_CP033367.1"/>
</dbReference>
<reference evidence="2 3" key="1">
    <citation type="submission" date="2018-10" db="EMBL/GenBank/DDBJ databases">
        <authorList>
            <person name="Perry B.J."/>
            <person name="Sullivan J.T."/>
            <person name="Murphy R.J.T."/>
            <person name="Ramsay J.P."/>
            <person name="Ronson C.W."/>
        </authorList>
    </citation>
    <scope>NUCLEOTIDE SEQUENCE [LARGE SCALE GENOMIC DNA]</scope>
    <source>
        <strain evidence="2 3">R88b</strain>
    </source>
</reference>
<gene>
    <name evidence="2" type="ORF">EB235_22160</name>
</gene>
<evidence type="ECO:0000313" key="3">
    <source>
        <dbReference type="Proteomes" id="UP000503017"/>
    </source>
</evidence>
<dbReference type="EMBL" id="CP033367">
    <property type="protein sequence ID" value="QKD03856.1"/>
    <property type="molecule type" value="Genomic_DNA"/>
</dbReference>
<name>A0A6M7WQQ6_RHILI</name>
<organism evidence="2 3">
    <name type="scientific">Mesorhizobium loti R88b</name>
    <dbReference type="NCBI Taxonomy" id="935548"/>
    <lineage>
        <taxon>Bacteria</taxon>
        <taxon>Pseudomonadati</taxon>
        <taxon>Pseudomonadota</taxon>
        <taxon>Alphaproteobacteria</taxon>
        <taxon>Hyphomicrobiales</taxon>
        <taxon>Phyllobacteriaceae</taxon>
        <taxon>Mesorhizobium</taxon>
    </lineage>
</organism>
<accession>A0A6M7WQQ6</accession>
<proteinExistence type="predicted"/>
<dbReference type="Proteomes" id="UP000503017">
    <property type="component" value="Chromosome"/>
</dbReference>
<protein>
    <submittedName>
        <fullName evidence="2">Uncharacterized protein</fullName>
    </submittedName>
</protein>
<evidence type="ECO:0000256" key="1">
    <source>
        <dbReference type="SAM" id="SignalP"/>
    </source>
</evidence>
<feature type="chain" id="PRO_5027067949" evidence="1">
    <location>
        <begin position="20"/>
        <end position="176"/>
    </location>
</feature>
<dbReference type="AlphaFoldDB" id="A0A6M7WQQ6"/>
<feature type="signal peptide" evidence="1">
    <location>
        <begin position="1"/>
        <end position="19"/>
    </location>
</feature>
<keyword evidence="1" id="KW-0732">Signal</keyword>
<evidence type="ECO:0000313" key="2">
    <source>
        <dbReference type="EMBL" id="QKD03856.1"/>
    </source>
</evidence>